<name>A0AA97FI43_9MICO</name>
<dbReference type="Pfam" id="PF13338">
    <property type="entry name" value="AbiEi_4"/>
    <property type="match status" value="1"/>
</dbReference>
<feature type="domain" description="AbiEi antitoxin N-terminal" evidence="1">
    <location>
        <begin position="11"/>
        <end position="54"/>
    </location>
</feature>
<evidence type="ECO:0000259" key="1">
    <source>
        <dbReference type="Pfam" id="PF13338"/>
    </source>
</evidence>
<dbReference type="InterPro" id="IPR025159">
    <property type="entry name" value="AbiEi_N"/>
</dbReference>
<dbReference type="AlphaFoldDB" id="A0AA97FI43"/>
<organism evidence="2 3">
    <name type="scientific">Microbacterium betulae</name>
    <dbReference type="NCBI Taxonomy" id="2981139"/>
    <lineage>
        <taxon>Bacteria</taxon>
        <taxon>Bacillati</taxon>
        <taxon>Actinomycetota</taxon>
        <taxon>Actinomycetes</taxon>
        <taxon>Micrococcales</taxon>
        <taxon>Microbacteriaceae</taxon>
        <taxon>Microbacterium</taxon>
    </lineage>
</organism>
<gene>
    <name evidence="2" type="ORF">N8K70_02930</name>
</gene>
<keyword evidence="3" id="KW-1185">Reference proteome</keyword>
<protein>
    <submittedName>
        <fullName evidence="2">Type IV toxin-antitoxin system AbiEi family antitoxin domain-containing protein</fullName>
    </submittedName>
</protein>
<proteinExistence type="predicted"/>
<evidence type="ECO:0000313" key="2">
    <source>
        <dbReference type="EMBL" id="WOF23648.1"/>
    </source>
</evidence>
<reference evidence="2 3" key="1">
    <citation type="submission" date="2023-02" db="EMBL/GenBank/DDBJ databases">
        <title>Microbacterium betulae sp. nov., isolated from birch wood.</title>
        <authorList>
            <person name="Pasciak M."/>
            <person name="Pawlik K.J."/>
            <person name="Martynowski D."/>
            <person name="Laczmanski L."/>
            <person name="Ciekot J."/>
            <person name="Szponar B."/>
            <person name="Wojcik-Fatla A."/>
            <person name="Mackiewicz B."/>
            <person name="Farian E."/>
            <person name="Cholewa G."/>
            <person name="Cholewa A."/>
            <person name="Dutkiewicz J."/>
        </authorList>
    </citation>
    <scope>NUCLEOTIDE SEQUENCE [LARGE SCALE GENOMIC DNA]</scope>
    <source>
        <strain evidence="2 3">AB</strain>
    </source>
</reference>
<dbReference type="Proteomes" id="UP001305498">
    <property type="component" value="Chromosome"/>
</dbReference>
<accession>A0AA97FI43</accession>
<dbReference type="EMBL" id="CP118157">
    <property type="protein sequence ID" value="WOF23648.1"/>
    <property type="molecule type" value="Genomic_DNA"/>
</dbReference>
<evidence type="ECO:0000313" key="3">
    <source>
        <dbReference type="Proteomes" id="UP001305498"/>
    </source>
</evidence>
<dbReference type="KEGG" id="mbet:N8K70_02930"/>
<dbReference type="RefSeq" id="WP_317140120.1">
    <property type="nucleotide sequence ID" value="NZ_CP118157.1"/>
</dbReference>
<sequence length="213" mass="22645">MSGRTFSRLGAIASERWGMVTTSQASAAGIPRKTLSGLAASGAVERVAQGVYRMAGAPAAVLEIDTIRIHWLALGGSVSVVAAGVTATTLHSIGDWFPNTSDFVTPTRRTTRLDGVRLRTKVLHSVDVTLVDGLPTMTVERAIADLIEAREDPSLIADALRHAAQRGTFLRPRRFAQLLDPLAHRNGEVTGGALAGRLMLAAGLDKSWTARLQ</sequence>